<organism evidence="2">
    <name type="scientific">Thermoanaerobacter thermohydrosulfuricus</name>
    <name type="common">Clostridium thermohydrosulfuricum</name>
    <dbReference type="NCBI Taxonomy" id="1516"/>
    <lineage>
        <taxon>Bacteria</taxon>
        <taxon>Bacillati</taxon>
        <taxon>Bacillota</taxon>
        <taxon>Clostridia</taxon>
        <taxon>Thermoanaerobacterales</taxon>
        <taxon>Thermoanaerobacteraceae</taxon>
        <taxon>Thermoanaerobacter</taxon>
    </lineage>
</organism>
<dbReference type="PANTHER" id="PTHR30383:SF5">
    <property type="entry name" value="SGNH HYDROLASE-TYPE ESTERASE DOMAIN-CONTAINING PROTEIN"/>
    <property type="match status" value="1"/>
</dbReference>
<dbReference type="InterPro" id="IPR013830">
    <property type="entry name" value="SGNH_hydro"/>
</dbReference>
<dbReference type="GO" id="GO:0004622">
    <property type="term" value="F:phosphatidylcholine lysophospholipase activity"/>
    <property type="evidence" value="ECO:0007669"/>
    <property type="project" value="TreeGrafter"/>
</dbReference>
<reference evidence="2" key="1">
    <citation type="submission" date="2016-10" db="EMBL/GenBank/DDBJ databases">
        <authorList>
            <person name="de Groot N.N."/>
        </authorList>
    </citation>
    <scope>NUCLEOTIDE SEQUENCE [LARGE SCALE GENOMIC DNA]</scope>
    <source>
        <strain evidence="2">DSM 569</strain>
    </source>
</reference>
<feature type="domain" description="SGNH hydrolase-type esterase" evidence="1">
    <location>
        <begin position="16"/>
        <end position="222"/>
    </location>
</feature>
<protein>
    <submittedName>
        <fullName evidence="2">Lysophospholipase L1</fullName>
    </submittedName>
</protein>
<dbReference type="EMBL" id="FNBS01000013">
    <property type="protein sequence ID" value="SDF45732.1"/>
    <property type="molecule type" value="Genomic_DNA"/>
</dbReference>
<accession>A0A1G7L866</accession>
<proteinExistence type="predicted"/>
<dbReference type="InterPro" id="IPR036514">
    <property type="entry name" value="SGNH_hydro_sf"/>
</dbReference>
<evidence type="ECO:0000259" key="1">
    <source>
        <dbReference type="Pfam" id="PF13472"/>
    </source>
</evidence>
<dbReference type="RefSeq" id="WP_004399473.1">
    <property type="nucleotide sequence ID" value="NZ_FNBS01000013.1"/>
</dbReference>
<gene>
    <name evidence="2" type="ORF">SAMN04244560_00771</name>
</gene>
<dbReference type="CDD" id="cd00229">
    <property type="entry name" value="SGNH_hydrolase"/>
    <property type="match status" value="1"/>
</dbReference>
<dbReference type="Gene3D" id="3.40.50.1110">
    <property type="entry name" value="SGNH hydrolase"/>
    <property type="match status" value="1"/>
</dbReference>
<dbReference type="Pfam" id="PF13472">
    <property type="entry name" value="Lipase_GDSL_2"/>
    <property type="match status" value="1"/>
</dbReference>
<dbReference type="InterPro" id="IPR051532">
    <property type="entry name" value="Ester_Hydrolysis_Enzymes"/>
</dbReference>
<evidence type="ECO:0000313" key="2">
    <source>
        <dbReference type="EMBL" id="SDF45732.1"/>
    </source>
</evidence>
<name>A0A1G7L866_THETY</name>
<dbReference type="Proteomes" id="UP000183404">
    <property type="component" value="Unassembled WGS sequence"/>
</dbReference>
<dbReference type="PANTHER" id="PTHR30383">
    <property type="entry name" value="THIOESTERASE 1/PROTEASE 1/LYSOPHOSPHOLIPASE L1"/>
    <property type="match status" value="1"/>
</dbReference>
<dbReference type="SUPFAM" id="SSF52266">
    <property type="entry name" value="SGNH hydrolase"/>
    <property type="match status" value="1"/>
</dbReference>
<sequence length="241" mass="28171">MASVTLQNYYDIVIAGDSISRGVVYSEEKNKYVISDVNYVNLLKNNIKGTVKNIAKFGNTLLKGIDTLKRYLSKDKPDIVVIEFGGNDCDFDWEEIAKNPYDEHRPKTDFYIFKEKLKELIKSLDDANIIPVLMTLPPLDADRYFKWISKNSEEMGKNILKWLGSVTKIYWWQEKYNSAILSIAEETKTRLIDIRSAFLDYPDFRQFICADGIHPNEKGHKIIAHKIYEYLQRNYTYLLKE</sequence>
<dbReference type="AlphaFoldDB" id="A0A1G7L866"/>